<dbReference type="GO" id="GO:0005634">
    <property type="term" value="C:nucleus"/>
    <property type="evidence" value="ECO:0007669"/>
    <property type="project" value="UniProtKB-UniRule"/>
</dbReference>
<evidence type="ECO:0000256" key="2">
    <source>
        <dbReference type="ARBA" id="ARBA00008774"/>
    </source>
</evidence>
<dbReference type="GO" id="GO:0006357">
    <property type="term" value="P:regulation of transcription by RNA polymerase II"/>
    <property type="evidence" value="ECO:0007669"/>
    <property type="project" value="TreeGrafter"/>
</dbReference>
<keyword evidence="3" id="KW-0158">Chromosome</keyword>
<dbReference type="Gene3D" id="1.10.30.10">
    <property type="entry name" value="High mobility group box domain"/>
    <property type="match status" value="1"/>
</dbReference>
<dbReference type="AlphaFoldDB" id="A0AAW0JQE7"/>
<keyword evidence="10" id="KW-1185">Reference proteome</keyword>
<evidence type="ECO:0000256" key="6">
    <source>
        <dbReference type="ARBA" id="ARBA00023242"/>
    </source>
</evidence>
<dbReference type="GO" id="GO:0005694">
    <property type="term" value="C:chromosome"/>
    <property type="evidence" value="ECO:0007669"/>
    <property type="project" value="UniProtKB-SubCell"/>
</dbReference>
<evidence type="ECO:0000256" key="1">
    <source>
        <dbReference type="ARBA" id="ARBA00004286"/>
    </source>
</evidence>
<evidence type="ECO:0000259" key="8">
    <source>
        <dbReference type="PROSITE" id="PS50118"/>
    </source>
</evidence>
<sequence length="134" mass="15556">MEVNKTLAKKILWQRSQEAKCPPHMHSLCKLSWEEYKKQLEASFNFSEFSTYYCSEKWSIMSAKAKGETIKKFKDPNASKRPPSAFLLCSKYHRKIKGQHLGLSIGDFAKKLKEMWNNTAADDKQHKKIKSKIG</sequence>
<dbReference type="Proteomes" id="UP001488838">
    <property type="component" value="Unassembled WGS sequence"/>
</dbReference>
<keyword evidence="4" id="KW-0677">Repeat</keyword>
<dbReference type="InterPro" id="IPR050342">
    <property type="entry name" value="HMGB"/>
</dbReference>
<dbReference type="PANTHER" id="PTHR48112">
    <property type="entry name" value="HIGH MOBILITY GROUP PROTEIN DSP1"/>
    <property type="match status" value="1"/>
</dbReference>
<evidence type="ECO:0000256" key="5">
    <source>
        <dbReference type="ARBA" id="ARBA00023125"/>
    </source>
</evidence>
<comment type="subcellular location">
    <subcellularLocation>
        <location evidence="1">Chromosome</location>
    </subcellularLocation>
</comment>
<protein>
    <recommendedName>
        <fullName evidence="8">HMG box domain-containing protein</fullName>
    </recommendedName>
</protein>
<keyword evidence="5 7" id="KW-0238">DNA-binding</keyword>
<evidence type="ECO:0000256" key="7">
    <source>
        <dbReference type="PROSITE-ProRule" id="PRU00267"/>
    </source>
</evidence>
<accession>A0AAW0JQE7</accession>
<comment type="similarity">
    <text evidence="2">Belongs to the HMGB family.</text>
</comment>
<evidence type="ECO:0000256" key="3">
    <source>
        <dbReference type="ARBA" id="ARBA00022454"/>
    </source>
</evidence>
<comment type="caution">
    <text evidence="9">The sequence shown here is derived from an EMBL/GenBank/DDBJ whole genome shotgun (WGS) entry which is preliminary data.</text>
</comment>
<evidence type="ECO:0000256" key="4">
    <source>
        <dbReference type="ARBA" id="ARBA00022737"/>
    </source>
</evidence>
<reference evidence="9 10" key="1">
    <citation type="journal article" date="2023" name="bioRxiv">
        <title>Conserved and derived expression patterns and positive selection on dental genes reveal complex evolutionary context of ever-growing rodent molars.</title>
        <authorList>
            <person name="Calamari Z.T."/>
            <person name="Song A."/>
            <person name="Cohen E."/>
            <person name="Akter M."/>
            <person name="Roy R.D."/>
            <person name="Hallikas O."/>
            <person name="Christensen M.M."/>
            <person name="Li P."/>
            <person name="Marangoni P."/>
            <person name="Jernvall J."/>
            <person name="Klein O.D."/>
        </authorList>
    </citation>
    <scope>NUCLEOTIDE SEQUENCE [LARGE SCALE GENOMIC DNA]</scope>
    <source>
        <strain evidence="9">V071</strain>
    </source>
</reference>
<evidence type="ECO:0000313" key="10">
    <source>
        <dbReference type="Proteomes" id="UP001488838"/>
    </source>
</evidence>
<dbReference type="InterPro" id="IPR036910">
    <property type="entry name" value="HMG_box_dom_sf"/>
</dbReference>
<proteinExistence type="inferred from homology"/>
<organism evidence="9 10">
    <name type="scientific">Myodes glareolus</name>
    <name type="common">Bank vole</name>
    <name type="synonym">Clethrionomys glareolus</name>
    <dbReference type="NCBI Taxonomy" id="447135"/>
    <lineage>
        <taxon>Eukaryota</taxon>
        <taxon>Metazoa</taxon>
        <taxon>Chordata</taxon>
        <taxon>Craniata</taxon>
        <taxon>Vertebrata</taxon>
        <taxon>Euteleostomi</taxon>
        <taxon>Mammalia</taxon>
        <taxon>Eutheria</taxon>
        <taxon>Euarchontoglires</taxon>
        <taxon>Glires</taxon>
        <taxon>Rodentia</taxon>
        <taxon>Myomorpha</taxon>
        <taxon>Muroidea</taxon>
        <taxon>Cricetidae</taxon>
        <taxon>Arvicolinae</taxon>
        <taxon>Myodes</taxon>
    </lineage>
</organism>
<dbReference type="GO" id="GO:0003677">
    <property type="term" value="F:DNA binding"/>
    <property type="evidence" value="ECO:0007669"/>
    <property type="project" value="UniProtKB-UniRule"/>
</dbReference>
<evidence type="ECO:0000313" key="9">
    <source>
        <dbReference type="EMBL" id="KAK7828975.1"/>
    </source>
</evidence>
<dbReference type="Pfam" id="PF00505">
    <property type="entry name" value="HMG_box"/>
    <property type="match status" value="1"/>
</dbReference>
<dbReference type="PROSITE" id="PS50118">
    <property type="entry name" value="HMG_BOX_2"/>
    <property type="match status" value="1"/>
</dbReference>
<dbReference type="InterPro" id="IPR009071">
    <property type="entry name" value="HMG_box_dom"/>
</dbReference>
<feature type="domain" description="HMG box" evidence="8">
    <location>
        <begin position="79"/>
        <end position="125"/>
    </location>
</feature>
<dbReference type="SUPFAM" id="SSF47095">
    <property type="entry name" value="HMG-box"/>
    <property type="match status" value="1"/>
</dbReference>
<feature type="non-terminal residue" evidence="9">
    <location>
        <position position="134"/>
    </location>
</feature>
<dbReference type="EMBL" id="JBBHLL010000023">
    <property type="protein sequence ID" value="KAK7828975.1"/>
    <property type="molecule type" value="Genomic_DNA"/>
</dbReference>
<gene>
    <name evidence="9" type="ORF">U0070_002205</name>
</gene>
<feature type="DNA-binding region" description="HMG box" evidence="7">
    <location>
        <begin position="79"/>
        <end position="125"/>
    </location>
</feature>
<name>A0AAW0JQE7_MYOGA</name>
<keyword evidence="6 7" id="KW-0539">Nucleus</keyword>
<dbReference type="PANTHER" id="PTHR48112:SF12">
    <property type="entry name" value="HIGH MOBILITY GROUP PROTEIN B1-LIKE 1-RELATED"/>
    <property type="match status" value="1"/>
</dbReference>